<dbReference type="PATRIC" id="fig|1616.3.peg.890"/>
<dbReference type="SUPFAM" id="SSF158499">
    <property type="entry name" value="DnaD domain-like"/>
    <property type="match status" value="1"/>
</dbReference>
<evidence type="ECO:0000259" key="2">
    <source>
        <dbReference type="Pfam" id="PF07261"/>
    </source>
</evidence>
<evidence type="ECO:0000259" key="3">
    <source>
        <dbReference type="Pfam" id="PF21984"/>
    </source>
</evidence>
<dbReference type="OrthoDB" id="9770238at2"/>
<dbReference type="Gene3D" id="1.10.10.10">
    <property type="entry name" value="Winged helix-like DNA-binding domain superfamily/Winged helix DNA-binding domain"/>
    <property type="match status" value="1"/>
</dbReference>
<feature type="domain" description="DnaB/C C-terminal" evidence="2">
    <location>
        <begin position="147"/>
        <end position="217"/>
    </location>
</feature>
<evidence type="ECO:0000313" key="5">
    <source>
        <dbReference type="Proteomes" id="UP000051655"/>
    </source>
</evidence>
<dbReference type="EMBL" id="JQBP01000003">
    <property type="protein sequence ID" value="KRN75109.1"/>
    <property type="molecule type" value="Genomic_DNA"/>
</dbReference>
<accession>A0A0R2JIN7</accession>
<organism evidence="4 5">
    <name type="scientific">Weissella kandleri</name>
    <dbReference type="NCBI Taxonomy" id="1616"/>
    <lineage>
        <taxon>Bacteria</taxon>
        <taxon>Bacillati</taxon>
        <taxon>Bacillota</taxon>
        <taxon>Bacilli</taxon>
        <taxon>Lactobacillales</taxon>
        <taxon>Lactobacillaceae</taxon>
        <taxon>Weissella</taxon>
    </lineage>
</organism>
<evidence type="ECO:0000256" key="1">
    <source>
        <dbReference type="ARBA" id="ARBA00093462"/>
    </source>
</evidence>
<dbReference type="InterPro" id="IPR053162">
    <property type="entry name" value="DnaD"/>
</dbReference>
<dbReference type="InterPro" id="IPR034829">
    <property type="entry name" value="DnaD-like_sf"/>
</dbReference>
<dbReference type="STRING" id="1616.IV73_GL000870"/>
<dbReference type="InterPro" id="IPR036388">
    <property type="entry name" value="WH-like_DNA-bd_sf"/>
</dbReference>
<dbReference type="Pfam" id="PF07261">
    <property type="entry name" value="DnaB_2"/>
    <property type="match status" value="1"/>
</dbReference>
<comment type="caution">
    <text evidence="4">The sequence shown here is derived from an EMBL/GenBank/DDBJ whole genome shotgun (WGS) entry which is preliminary data.</text>
</comment>
<dbReference type="Proteomes" id="UP000051655">
    <property type="component" value="Unassembled WGS sequence"/>
</dbReference>
<dbReference type="AlphaFoldDB" id="A0A0R2JIN7"/>
<name>A0A0R2JIN7_9LACO</name>
<dbReference type="PANTHER" id="PTHR37293:SF6">
    <property type="entry name" value="DNA REPLICATION PROTEIN DNAD"/>
    <property type="match status" value="1"/>
</dbReference>
<dbReference type="Gene3D" id="1.10.10.630">
    <property type="entry name" value="DnaD domain-like"/>
    <property type="match status" value="1"/>
</dbReference>
<dbReference type="InterPro" id="IPR053843">
    <property type="entry name" value="DnaD_N"/>
</dbReference>
<evidence type="ECO:0000313" key="4">
    <source>
        <dbReference type="EMBL" id="KRN75109.1"/>
    </source>
</evidence>
<proteinExistence type="inferred from homology"/>
<comment type="similarity">
    <text evidence="1">Belongs to the DnaB/DnaD family.</text>
</comment>
<dbReference type="PANTHER" id="PTHR37293">
    <property type="entry name" value="PHAGE REPLICATION PROTEIN-RELATED"/>
    <property type="match status" value="1"/>
</dbReference>
<feature type="domain" description="DnaD N-terminal" evidence="3">
    <location>
        <begin position="19"/>
        <end position="110"/>
    </location>
</feature>
<dbReference type="NCBIfam" id="TIGR01446">
    <property type="entry name" value="DnaD_dom"/>
    <property type="match status" value="1"/>
</dbReference>
<dbReference type="InterPro" id="IPR006343">
    <property type="entry name" value="DnaB/C_C"/>
</dbReference>
<protein>
    <submittedName>
        <fullName evidence="4">Uncharacterized protein</fullName>
    </submittedName>
</protein>
<dbReference type="RefSeq" id="WP_057755275.1">
    <property type="nucleotide sequence ID" value="NZ_JQBP01000003.1"/>
</dbReference>
<dbReference type="Pfam" id="PF21984">
    <property type="entry name" value="DnaD_N"/>
    <property type="match status" value="1"/>
</dbReference>
<keyword evidence="5" id="KW-1185">Reference proteome</keyword>
<reference evidence="4 5" key="1">
    <citation type="journal article" date="2015" name="Genome Announc.">
        <title>Expanding the biotechnology potential of lactobacilli through comparative genomics of 213 strains and associated genera.</title>
        <authorList>
            <person name="Sun Z."/>
            <person name="Harris H.M."/>
            <person name="McCann A."/>
            <person name="Guo C."/>
            <person name="Argimon S."/>
            <person name="Zhang W."/>
            <person name="Yang X."/>
            <person name="Jeffery I.B."/>
            <person name="Cooney J.C."/>
            <person name="Kagawa T.F."/>
            <person name="Liu W."/>
            <person name="Song Y."/>
            <person name="Salvetti E."/>
            <person name="Wrobel A."/>
            <person name="Rasinkangas P."/>
            <person name="Parkhill J."/>
            <person name="Rea M.C."/>
            <person name="O'Sullivan O."/>
            <person name="Ritari J."/>
            <person name="Douillard F.P."/>
            <person name="Paul Ross R."/>
            <person name="Yang R."/>
            <person name="Briner A.E."/>
            <person name="Felis G.E."/>
            <person name="de Vos W.M."/>
            <person name="Barrangou R."/>
            <person name="Klaenhammer T.R."/>
            <person name="Caufield P.W."/>
            <person name="Cui Y."/>
            <person name="Zhang H."/>
            <person name="O'Toole P.W."/>
        </authorList>
    </citation>
    <scope>NUCLEOTIDE SEQUENCE [LARGE SCALE GENOMIC DNA]</scope>
    <source>
        <strain evidence="4 5">DSM 20593</strain>
    </source>
</reference>
<gene>
    <name evidence="4" type="ORF">IV73_GL000870</name>
</gene>
<sequence>MVDDAQLQQFINAGSIDVSVLLLQKYRLLGMTVDELVVFLEVKAMLDRGYQEPSTEKIADYMGMKPTEVFARLESMRAKGLVVFETHRDDAEKLTTTLNFQVLYQKLMQLPRPDTQRAFDRMAQPVQTPKTTGQHAVGDEPSRADIFTMLEQEFGRQLSPLELETVSNWFDVDHFLPVLMRAAIKEAVANQALNLRYIESILVNWTRLNYRSEEDVIMNSKRRKQYQKQNTQNQFPKQQQVPLNVDLLHLGQ</sequence>